<organism evidence="1 2">
    <name type="scientific">Corallococcus sicarius</name>
    <dbReference type="NCBI Taxonomy" id="2316726"/>
    <lineage>
        <taxon>Bacteria</taxon>
        <taxon>Pseudomonadati</taxon>
        <taxon>Myxococcota</taxon>
        <taxon>Myxococcia</taxon>
        <taxon>Myxococcales</taxon>
        <taxon>Cystobacterineae</taxon>
        <taxon>Myxococcaceae</taxon>
        <taxon>Corallococcus</taxon>
    </lineage>
</organism>
<dbReference type="PANTHER" id="PTHR30528">
    <property type="entry name" value="CYTOPLASMIC PROTEIN"/>
    <property type="match status" value="1"/>
</dbReference>
<sequence>MQRELVEYWAHEASLIPVQTYRLLQWRMDRVDEGSWGRMHQLAREQPGLVDDVLAQVAAGGPLRSGQTGFQRPVRAAGQMWNWHDGKVALEYLFWAGRVMASRRVNFERWYDLPERVLPPDVLAQPALGVAERRLGQH</sequence>
<dbReference type="InterPro" id="IPR009351">
    <property type="entry name" value="AlkZ-like"/>
</dbReference>
<dbReference type="Pfam" id="PF06224">
    <property type="entry name" value="AlkZ-like"/>
    <property type="match status" value="1"/>
</dbReference>
<protein>
    <submittedName>
        <fullName evidence="1">Winged helix-turn-helix domain-containing protein</fullName>
    </submittedName>
</protein>
<dbReference type="PANTHER" id="PTHR30528:SF0">
    <property type="entry name" value="CYTOPLASMIC PROTEIN"/>
    <property type="match status" value="1"/>
</dbReference>
<evidence type="ECO:0000313" key="1">
    <source>
        <dbReference type="EMBL" id="RKH22540.1"/>
    </source>
</evidence>
<name>A0A3A8LRE8_9BACT</name>
<evidence type="ECO:0000313" key="2">
    <source>
        <dbReference type="Proteomes" id="UP000273405"/>
    </source>
</evidence>
<reference evidence="2" key="1">
    <citation type="submission" date="2018-09" db="EMBL/GenBank/DDBJ databases">
        <authorList>
            <person name="Livingstone P.G."/>
            <person name="Whitworth D.E."/>
        </authorList>
    </citation>
    <scope>NUCLEOTIDE SEQUENCE [LARGE SCALE GENOMIC DNA]</scope>
    <source>
        <strain evidence="2">CA040B</strain>
    </source>
</reference>
<gene>
    <name evidence="1" type="ORF">D7X12_42080</name>
</gene>
<comment type="caution">
    <text evidence="1">The sequence shown here is derived from an EMBL/GenBank/DDBJ whole genome shotgun (WGS) entry which is preliminary data.</text>
</comment>
<accession>A0A3A8LRE8</accession>
<dbReference type="EMBL" id="RAWG01000772">
    <property type="protein sequence ID" value="RKH22540.1"/>
    <property type="molecule type" value="Genomic_DNA"/>
</dbReference>
<dbReference type="AlphaFoldDB" id="A0A3A8LRE8"/>
<dbReference type="Proteomes" id="UP000273405">
    <property type="component" value="Unassembled WGS sequence"/>
</dbReference>
<keyword evidence="2" id="KW-1185">Reference proteome</keyword>
<proteinExistence type="predicted"/>
<feature type="non-terminal residue" evidence="1">
    <location>
        <position position="138"/>
    </location>
</feature>